<gene>
    <name evidence="2" type="ORF">QN277_011046</name>
</gene>
<keyword evidence="1" id="KW-0812">Transmembrane</keyword>
<keyword evidence="3" id="KW-1185">Reference proteome</keyword>
<dbReference type="AlphaFoldDB" id="A0AAE1INA1"/>
<organism evidence="2 3">
    <name type="scientific">Acacia crassicarpa</name>
    <name type="common">northern wattle</name>
    <dbReference type="NCBI Taxonomy" id="499986"/>
    <lineage>
        <taxon>Eukaryota</taxon>
        <taxon>Viridiplantae</taxon>
        <taxon>Streptophyta</taxon>
        <taxon>Embryophyta</taxon>
        <taxon>Tracheophyta</taxon>
        <taxon>Spermatophyta</taxon>
        <taxon>Magnoliopsida</taxon>
        <taxon>eudicotyledons</taxon>
        <taxon>Gunneridae</taxon>
        <taxon>Pentapetalae</taxon>
        <taxon>rosids</taxon>
        <taxon>fabids</taxon>
        <taxon>Fabales</taxon>
        <taxon>Fabaceae</taxon>
        <taxon>Caesalpinioideae</taxon>
        <taxon>mimosoid clade</taxon>
        <taxon>Acacieae</taxon>
        <taxon>Acacia</taxon>
    </lineage>
</organism>
<comment type="caution">
    <text evidence="2">The sequence shown here is derived from an EMBL/GenBank/DDBJ whole genome shotgun (WGS) entry which is preliminary data.</text>
</comment>
<feature type="transmembrane region" description="Helical" evidence="1">
    <location>
        <begin position="112"/>
        <end position="131"/>
    </location>
</feature>
<reference evidence="2" key="1">
    <citation type="submission" date="2023-10" db="EMBL/GenBank/DDBJ databases">
        <title>Chromosome-level genome of the transformable northern wattle, Acacia crassicarpa.</title>
        <authorList>
            <person name="Massaro I."/>
            <person name="Sinha N.R."/>
            <person name="Poethig S."/>
            <person name="Leichty A.R."/>
        </authorList>
    </citation>
    <scope>NUCLEOTIDE SEQUENCE</scope>
    <source>
        <strain evidence="2">Acra3RX</strain>
        <tissue evidence="2">Leaf</tissue>
    </source>
</reference>
<evidence type="ECO:0000313" key="3">
    <source>
        <dbReference type="Proteomes" id="UP001293593"/>
    </source>
</evidence>
<name>A0AAE1INA1_9FABA</name>
<dbReference type="EMBL" id="JAWXYG010000019">
    <property type="protein sequence ID" value="KAK4252917.1"/>
    <property type="molecule type" value="Genomic_DNA"/>
</dbReference>
<evidence type="ECO:0000313" key="2">
    <source>
        <dbReference type="EMBL" id="KAK4252917.1"/>
    </source>
</evidence>
<sequence length="140" mass="15388">MAASAASNVAAWSFRLSERAKPRKKLSRIANYIYQNPIRFSATRSTRSFVVQALDPQRGSNEAEENFRNSTGTFLPPEDWQFLAKLLAGSVGGAAAIKYGSAVYPVITRPNIVQALIMILTPVVVAVFLLIKQSSLDRED</sequence>
<evidence type="ECO:0000256" key="1">
    <source>
        <dbReference type="SAM" id="Phobius"/>
    </source>
</evidence>
<dbReference type="PANTHER" id="PTHR37224">
    <property type="entry name" value="OS02G0804400 PROTEIN"/>
    <property type="match status" value="1"/>
</dbReference>
<accession>A0AAE1INA1</accession>
<dbReference type="Proteomes" id="UP001293593">
    <property type="component" value="Unassembled WGS sequence"/>
</dbReference>
<protein>
    <submittedName>
        <fullName evidence="2">Uncharacterized protein</fullName>
    </submittedName>
</protein>
<feature type="transmembrane region" description="Helical" evidence="1">
    <location>
        <begin position="82"/>
        <end position="100"/>
    </location>
</feature>
<keyword evidence="1" id="KW-1133">Transmembrane helix</keyword>
<proteinExistence type="predicted"/>
<keyword evidence="1" id="KW-0472">Membrane</keyword>